<keyword evidence="1 4" id="KW-0238">DNA-binding</keyword>
<feature type="compositionally biased region" description="Polar residues" evidence="6">
    <location>
        <begin position="190"/>
        <end position="199"/>
    </location>
</feature>
<dbReference type="CDD" id="cd00086">
    <property type="entry name" value="homeodomain"/>
    <property type="match status" value="1"/>
</dbReference>
<accession>A0ABN9MEF4</accession>
<dbReference type="PANTHER" id="PTHR47656">
    <property type="entry name" value="HOMEOBOX PROTEIN MIXL"/>
    <property type="match status" value="1"/>
</dbReference>
<dbReference type="SMART" id="SM00389">
    <property type="entry name" value="HOX"/>
    <property type="match status" value="1"/>
</dbReference>
<dbReference type="InterPro" id="IPR042917">
    <property type="entry name" value="MIXL1"/>
</dbReference>
<evidence type="ECO:0000256" key="6">
    <source>
        <dbReference type="SAM" id="MobiDB-lite"/>
    </source>
</evidence>
<evidence type="ECO:0000313" key="9">
    <source>
        <dbReference type="Proteomes" id="UP001176940"/>
    </source>
</evidence>
<dbReference type="SUPFAM" id="SSF46689">
    <property type="entry name" value="Homeodomain-like"/>
    <property type="match status" value="1"/>
</dbReference>
<protein>
    <recommendedName>
        <fullName evidence="7">Homeobox domain-containing protein</fullName>
    </recommendedName>
</protein>
<evidence type="ECO:0000256" key="2">
    <source>
        <dbReference type="ARBA" id="ARBA00023155"/>
    </source>
</evidence>
<evidence type="ECO:0000256" key="3">
    <source>
        <dbReference type="ARBA" id="ARBA00023242"/>
    </source>
</evidence>
<evidence type="ECO:0000256" key="5">
    <source>
        <dbReference type="RuleBase" id="RU000682"/>
    </source>
</evidence>
<feature type="DNA-binding region" description="Homeobox" evidence="4">
    <location>
        <begin position="49"/>
        <end position="108"/>
    </location>
</feature>
<dbReference type="InterPro" id="IPR009057">
    <property type="entry name" value="Homeodomain-like_sf"/>
</dbReference>
<feature type="domain" description="Homeobox" evidence="7">
    <location>
        <begin position="47"/>
        <end position="107"/>
    </location>
</feature>
<dbReference type="PROSITE" id="PS50071">
    <property type="entry name" value="HOMEOBOX_2"/>
    <property type="match status" value="1"/>
</dbReference>
<dbReference type="InterPro" id="IPR001356">
    <property type="entry name" value="HD"/>
</dbReference>
<evidence type="ECO:0000256" key="4">
    <source>
        <dbReference type="PROSITE-ProRule" id="PRU00108"/>
    </source>
</evidence>
<dbReference type="Proteomes" id="UP001176940">
    <property type="component" value="Unassembled WGS sequence"/>
</dbReference>
<dbReference type="EMBL" id="CAUEEQ010065251">
    <property type="protein sequence ID" value="CAJ0965154.1"/>
    <property type="molecule type" value="Genomic_DNA"/>
</dbReference>
<proteinExistence type="predicted"/>
<dbReference type="InterPro" id="IPR017970">
    <property type="entry name" value="Homeobox_CS"/>
</dbReference>
<evidence type="ECO:0000256" key="1">
    <source>
        <dbReference type="ARBA" id="ARBA00023125"/>
    </source>
</evidence>
<evidence type="ECO:0000259" key="7">
    <source>
        <dbReference type="PROSITE" id="PS50071"/>
    </source>
</evidence>
<dbReference type="Gene3D" id="1.10.10.60">
    <property type="entry name" value="Homeodomain-like"/>
    <property type="match status" value="1"/>
</dbReference>
<feature type="region of interest" description="Disordered" evidence="6">
    <location>
        <begin position="174"/>
        <end position="199"/>
    </location>
</feature>
<comment type="caution">
    <text evidence="8">The sequence shown here is derived from an EMBL/GenBank/DDBJ whole genome shotgun (WGS) entry which is preliminary data.</text>
</comment>
<comment type="subcellular location">
    <subcellularLocation>
        <location evidence="4 5">Nucleus</location>
    </subcellularLocation>
</comment>
<gene>
    <name evidence="8" type="ORF">RIMI_LOCUS19969588</name>
</gene>
<sequence length="264" mass="29704">MDQEQNYQQISSNGSVFSSASSDNHSPGQSPQPDGVSRPLQRAAAAVSQRRKRIVYSPAQLDTLERHFKNDMYPDIYSRERLAREMLLPESRIQVWFQNRRAKARRKGTSPTPLHHSDHFRGMLGDNYVQSLPSSPHPPMVHQQPMAPTQQQQIQTMGNNQQDFFTQCGNSLTHQQYSPPASRQRPIMKSSPSSYHQTVSNGSMGNQDLYNGMVLNNQTMDLGGQIQNNHTNGFQPSRRYPVQMNGNIWHLQASSAGSSAGVQD</sequence>
<dbReference type="PROSITE" id="PS00027">
    <property type="entry name" value="HOMEOBOX_1"/>
    <property type="match status" value="1"/>
</dbReference>
<reference evidence="8" key="1">
    <citation type="submission" date="2023-07" db="EMBL/GenBank/DDBJ databases">
        <authorList>
            <person name="Stuckert A."/>
        </authorList>
    </citation>
    <scope>NUCLEOTIDE SEQUENCE</scope>
</reference>
<name>A0ABN9MEF4_9NEOB</name>
<keyword evidence="3 4" id="KW-0539">Nucleus</keyword>
<feature type="compositionally biased region" description="Polar residues" evidence="6">
    <location>
        <begin position="23"/>
        <end position="32"/>
    </location>
</feature>
<keyword evidence="2 4" id="KW-0371">Homeobox</keyword>
<dbReference type="Pfam" id="PF00046">
    <property type="entry name" value="Homeodomain"/>
    <property type="match status" value="1"/>
</dbReference>
<evidence type="ECO:0000313" key="8">
    <source>
        <dbReference type="EMBL" id="CAJ0965154.1"/>
    </source>
</evidence>
<keyword evidence="9" id="KW-1185">Reference proteome</keyword>
<dbReference type="PANTHER" id="PTHR47656:SF1">
    <property type="entry name" value="HOMEOBOX PROTEIN MIXL1"/>
    <property type="match status" value="1"/>
</dbReference>
<organism evidence="8 9">
    <name type="scientific">Ranitomeya imitator</name>
    <name type="common">mimic poison frog</name>
    <dbReference type="NCBI Taxonomy" id="111125"/>
    <lineage>
        <taxon>Eukaryota</taxon>
        <taxon>Metazoa</taxon>
        <taxon>Chordata</taxon>
        <taxon>Craniata</taxon>
        <taxon>Vertebrata</taxon>
        <taxon>Euteleostomi</taxon>
        <taxon>Amphibia</taxon>
        <taxon>Batrachia</taxon>
        <taxon>Anura</taxon>
        <taxon>Neobatrachia</taxon>
        <taxon>Hyloidea</taxon>
        <taxon>Dendrobatidae</taxon>
        <taxon>Dendrobatinae</taxon>
        <taxon>Ranitomeya</taxon>
    </lineage>
</organism>
<feature type="compositionally biased region" description="Low complexity" evidence="6">
    <location>
        <begin position="11"/>
        <end position="22"/>
    </location>
</feature>
<feature type="compositionally biased region" description="Polar residues" evidence="6">
    <location>
        <begin position="1"/>
        <end position="10"/>
    </location>
</feature>
<feature type="region of interest" description="Disordered" evidence="6">
    <location>
        <begin position="1"/>
        <end position="51"/>
    </location>
</feature>